<protein>
    <submittedName>
        <fullName evidence="2">Uncharacterized protein</fullName>
    </submittedName>
</protein>
<dbReference type="EMBL" id="LR216287">
    <property type="protein sequence ID" value="VFJ15504.1"/>
    <property type="molecule type" value="Genomic_DNA"/>
</dbReference>
<evidence type="ECO:0000313" key="3">
    <source>
        <dbReference type="Proteomes" id="UP000294299"/>
    </source>
</evidence>
<evidence type="ECO:0000256" key="1">
    <source>
        <dbReference type="SAM" id="MobiDB-lite"/>
    </source>
</evidence>
<name>A0A484ICM4_9ARCH</name>
<dbReference type="KEGG" id="nfn:NFRAN_3186"/>
<dbReference type="Proteomes" id="UP000294299">
    <property type="component" value="Chromosome NFRAN"/>
</dbReference>
<gene>
    <name evidence="2" type="ORF">NFRAN_3186</name>
</gene>
<proteinExistence type="predicted"/>
<organism evidence="2 3">
    <name type="scientific">Candidatus Nitrosocosmicus franklandianus</name>
    <dbReference type="NCBI Taxonomy" id="1798806"/>
    <lineage>
        <taxon>Archaea</taxon>
        <taxon>Nitrososphaerota</taxon>
        <taxon>Nitrososphaeria</taxon>
        <taxon>Nitrososphaerales</taxon>
        <taxon>Nitrososphaeraceae</taxon>
        <taxon>Candidatus Nitrosocosmicus</taxon>
    </lineage>
</organism>
<accession>A0A484ICM4</accession>
<feature type="compositionally biased region" description="Polar residues" evidence="1">
    <location>
        <begin position="107"/>
        <end position="116"/>
    </location>
</feature>
<reference evidence="2 3" key="1">
    <citation type="submission" date="2019-02" db="EMBL/GenBank/DDBJ databases">
        <authorList>
            <person name="Lehtovirta-Morley E L."/>
        </authorList>
    </citation>
    <scope>NUCLEOTIDE SEQUENCE [LARGE SCALE GENOMIC DNA]</scope>
    <source>
        <strain evidence="2">NFRAN1</strain>
    </source>
</reference>
<sequence>MKSKGIFFVLLSHLLFVILIITSSELFYHDYLWFQVSLGQGSTNIMNRVNDTFSISGALLSTIHLDSNMTQESSYLQPGEIGFKDALEENQPIDDLSSPSRFDESSQRSSTSMTLNQTDNLSNNLVSMLSGIIIQSIEKGNPTINKVNLSDPTQLTRENVPIVLAGNWQFSVTKSKVTMFDVRFVMITSNGTGFHWHGLSNLESEKKIYFGKDDNIYLLGTVDFLTNNKIIYDDIKIAILINNLETVQIIFLDEKVSSHLYSHPLYGTIDKIEIPN</sequence>
<evidence type="ECO:0000313" key="2">
    <source>
        <dbReference type="EMBL" id="VFJ15504.1"/>
    </source>
</evidence>
<feature type="region of interest" description="Disordered" evidence="1">
    <location>
        <begin position="94"/>
        <end position="116"/>
    </location>
</feature>
<dbReference type="AlphaFoldDB" id="A0A484ICM4"/>
<keyword evidence="3" id="KW-1185">Reference proteome</keyword>